<organism evidence="1">
    <name type="scientific">Brugia malayi</name>
    <name type="common">Filarial nematode worm</name>
    <dbReference type="NCBI Taxonomy" id="6279"/>
    <lineage>
        <taxon>Eukaryota</taxon>
        <taxon>Metazoa</taxon>
        <taxon>Ecdysozoa</taxon>
        <taxon>Nematoda</taxon>
        <taxon>Chromadorea</taxon>
        <taxon>Rhabditida</taxon>
        <taxon>Spirurina</taxon>
        <taxon>Spiruromorpha</taxon>
        <taxon>Filarioidea</taxon>
        <taxon>Onchocercidae</taxon>
        <taxon>Brugia</taxon>
    </lineage>
</organism>
<proteinExistence type="predicted"/>
<reference evidence="1" key="1">
    <citation type="journal article" date="2007" name="Science">
        <title>Draft genome of the filarial nematode parasite Brugia malayi.</title>
        <authorList>
            <person name="Ghedin E."/>
            <person name="Wang S."/>
            <person name="Spiro D."/>
            <person name="Caler E."/>
            <person name="Zhao Q."/>
            <person name="Crabtree J."/>
            <person name="Allen J.E."/>
            <person name="Delcher A.L."/>
            <person name="Guiliano D.B."/>
            <person name="Miranda-Saavedra D."/>
            <person name="Angiuoli S.V."/>
            <person name="Creasy T."/>
            <person name="Amedeo P."/>
            <person name="Haas B."/>
            <person name="El-Sayed N.M."/>
            <person name="Wortman J.R."/>
            <person name="Feldblyum T."/>
            <person name="Tallon L."/>
            <person name="Schatz M."/>
            <person name="Shumway M."/>
            <person name="Koo H."/>
            <person name="Salzberg S.L."/>
            <person name="Schobel S."/>
            <person name="Pertea M."/>
            <person name="Pop M."/>
            <person name="White O."/>
            <person name="Barton G.J."/>
            <person name="Carlow C.K."/>
            <person name="Crawford M.J."/>
            <person name="Daub J."/>
            <person name="Dimmic M.W."/>
            <person name="Estes C.F."/>
            <person name="Foster J.M."/>
            <person name="Ganatra M."/>
            <person name="Gregory W.F."/>
            <person name="Johnson N.M."/>
            <person name="Jin J."/>
            <person name="Komuniecki R."/>
            <person name="Korf I."/>
            <person name="Kumar S."/>
            <person name="Laney S."/>
            <person name="Li B.W."/>
            <person name="Li W."/>
            <person name="Lindblom T.H."/>
            <person name="Lustigman S."/>
            <person name="Ma D."/>
            <person name="Maina C.V."/>
            <person name="Martin D.M."/>
            <person name="McCarter J.P."/>
            <person name="McReynolds L."/>
            <person name="Mitreva M."/>
            <person name="Nutman T.B."/>
            <person name="Parkinson J."/>
            <person name="Peregrin-Alvarez J.M."/>
            <person name="Poole C."/>
            <person name="Ren Q."/>
            <person name="Saunders L."/>
            <person name="Sluder A.E."/>
            <person name="Smith K."/>
            <person name="Stanke M."/>
            <person name="Unnasch T.R."/>
            <person name="Ware J."/>
            <person name="Wei A.D."/>
            <person name="Weil G."/>
            <person name="Williams D.J."/>
            <person name="Zhang Y."/>
            <person name="Williams S.A."/>
            <person name="Fraser-Liggett C."/>
            <person name="Slatko B."/>
            <person name="Blaxter M.L."/>
            <person name="Scott A.L."/>
        </authorList>
    </citation>
    <scope>NUCLEOTIDE SEQUENCE</scope>
    <source>
        <strain evidence="1">FR3</strain>
    </source>
</reference>
<accession>A0A0J9Y6F1</accession>
<dbReference type="EMBL" id="LN855620">
    <property type="protein sequence ID" value="CDQ03281.1"/>
    <property type="molecule type" value="Genomic_DNA"/>
</dbReference>
<evidence type="ECO:0000313" key="1">
    <source>
        <dbReference type="EMBL" id="CDQ03281.1"/>
    </source>
</evidence>
<reference evidence="1" key="2">
    <citation type="submission" date="2012-12" db="EMBL/GenBank/DDBJ databases">
        <authorList>
            <person name="Gao Y.W."/>
            <person name="Fan S.T."/>
            <person name="Sun H.T."/>
            <person name="Wang Z."/>
            <person name="Gao X.L."/>
            <person name="Li Y.G."/>
            <person name="Wang T.C."/>
            <person name="Zhang K."/>
            <person name="Xu W.W."/>
            <person name="Yu Z.J."/>
            <person name="Xia X.Z."/>
        </authorList>
    </citation>
    <scope>NUCLEOTIDE SEQUENCE</scope>
    <source>
        <strain evidence="1">FR3</strain>
    </source>
</reference>
<dbReference type="WormBase" id="Bm1110">
    <property type="protein sequence ID" value="BM40905"/>
    <property type="gene ID" value="WBGene00221371"/>
    <property type="gene designation" value="Bma-drh-1"/>
</dbReference>
<dbReference type="AlphaFoldDB" id="A0A0J9Y6F1"/>
<protein>
    <submittedName>
        <fullName evidence="1">Bm1110</fullName>
    </submittedName>
</protein>
<name>A0A0J9Y6F1_BRUMA</name>
<gene>
    <name evidence="2" type="primary">bma-drh-1</name>
    <name evidence="1 2" type="ORF">Bm1110</name>
    <name evidence="1" type="ORF">BM_Bm1110</name>
</gene>
<sequence length="34" mass="3897">MFVWVSIWSRVWLRNRRNNGGLGLLGLALNLVGK</sequence>
<evidence type="ECO:0000313" key="2">
    <source>
        <dbReference type="WormBase" id="Bm1110"/>
    </source>
</evidence>